<dbReference type="VEuPathDB" id="VectorBase:AFUN021968"/>
<dbReference type="EnsemblMetazoa" id="AFUN021968-RA">
    <property type="protein sequence ID" value="AFUN021968-PA"/>
    <property type="gene ID" value="AFUN021968"/>
</dbReference>
<keyword evidence="2" id="KW-0732">Signal</keyword>
<evidence type="ECO:0000313" key="3">
    <source>
        <dbReference type="EnsemblMetazoa" id="AFUN021968-PA"/>
    </source>
</evidence>
<organism evidence="3">
    <name type="scientific">Anopheles funestus</name>
    <name type="common">African malaria mosquito</name>
    <dbReference type="NCBI Taxonomy" id="62324"/>
    <lineage>
        <taxon>Eukaryota</taxon>
        <taxon>Metazoa</taxon>
        <taxon>Ecdysozoa</taxon>
        <taxon>Arthropoda</taxon>
        <taxon>Hexapoda</taxon>
        <taxon>Insecta</taxon>
        <taxon>Pterygota</taxon>
        <taxon>Neoptera</taxon>
        <taxon>Endopterygota</taxon>
        <taxon>Diptera</taxon>
        <taxon>Nematocera</taxon>
        <taxon>Culicoidea</taxon>
        <taxon>Culicidae</taxon>
        <taxon>Anophelinae</taxon>
        <taxon>Anopheles</taxon>
    </lineage>
</organism>
<evidence type="ECO:0000256" key="1">
    <source>
        <dbReference type="SAM" id="MobiDB-lite"/>
    </source>
</evidence>
<proteinExistence type="predicted"/>
<sequence>MRILGVLYLFFLVQGDVGTLGGDQSTELLTRRKRGWSFSSSSSKKVTRRPIGWNISNRQPVQQQQYQQQQSYYVPGAQSQPSSIIVNFARPTKSMTRQLVKAALAVGVVGAVSAYSKPVQPITKSPSQRAEARERRRQQRLSRRSTTTAIPPVDGNLTVTTAVPLAAPELIPVMVQDANKLFQIVYVRRDQIPPGGIPIATQMPFPAGPAPLPPQQQLQQPSPVTQPQLQAPLLNSNTVPVLPIPPAQP</sequence>
<reference evidence="3" key="1">
    <citation type="submission" date="2020-05" db="UniProtKB">
        <authorList>
            <consortium name="EnsemblMetazoa"/>
        </authorList>
    </citation>
    <scope>IDENTIFICATION</scope>
    <source>
        <strain evidence="3">FUMOZ</strain>
    </source>
</reference>
<dbReference type="AlphaFoldDB" id="A0A4Y0BPT3"/>
<accession>A0A4Y0BPT3</accession>
<feature type="compositionally biased region" description="Low complexity" evidence="1">
    <location>
        <begin position="215"/>
        <end position="230"/>
    </location>
</feature>
<evidence type="ECO:0000256" key="2">
    <source>
        <dbReference type="SAM" id="SignalP"/>
    </source>
</evidence>
<protein>
    <submittedName>
        <fullName evidence="3">Uncharacterized protein</fullName>
    </submittedName>
</protein>
<name>A0A4Y0BPT3_ANOFN</name>
<feature type="region of interest" description="Disordered" evidence="1">
    <location>
        <begin position="204"/>
        <end position="249"/>
    </location>
</feature>
<feature type="signal peptide" evidence="2">
    <location>
        <begin position="1"/>
        <end position="15"/>
    </location>
</feature>
<feature type="chain" id="PRO_5021300081" evidence="2">
    <location>
        <begin position="16"/>
        <end position="249"/>
    </location>
</feature>
<feature type="region of interest" description="Disordered" evidence="1">
    <location>
        <begin position="119"/>
        <end position="153"/>
    </location>
</feature>